<dbReference type="Gene3D" id="3.30.760.10">
    <property type="entry name" value="RNA Cap, Translation Initiation Factor Eif4e"/>
    <property type="match status" value="1"/>
</dbReference>
<sequence>MDNEHGKGTPYQEPRKSGRLKMQDADHWQLTRQWILWYTSTTDEVGEGYKRVLEVETIHQFWALYAYIHRPQQLPDNSGYFFFKNGFPNEDSSSECCLIIYNGSISHGQASKINEYWQRSLIAVAGEQFGKFSSDVCGVSIAVKPSSRFQLILWVEMQNKSSLATYEKNSADEWLGKNQASESCGGVQDNCRSRRVRIVPSDPLIDGQIDKYRTGSIASSKPASSPVLIVQGFNSKKLSCQRIYNLFSSYGKCVRVFFLLRNNFSECHVEMGGGLDAARALQHLSGCLLDGSNLYIKSFFQNRVHQPKFPFEMPDKSPTFKDFSHFSAEEALMNLSHLSRKIHLKDCVSTMRLRVSKHYCVGAA</sequence>
<feature type="domain" description="RRM" evidence="3">
    <location>
        <begin position="227"/>
        <end position="297"/>
    </location>
</feature>
<dbReference type="Pfam" id="PF13893">
    <property type="entry name" value="RRM_5"/>
    <property type="match status" value="1"/>
</dbReference>
<dbReference type="InterPro" id="IPR012677">
    <property type="entry name" value="Nucleotide-bd_a/b_plait_sf"/>
</dbReference>
<name>A0A915D2K2_9BILA</name>
<dbReference type="PANTHER" id="PTHR11960:SF18">
    <property type="entry name" value="EUKARYOTIC TRANSLATION INITIATION FACTOR 4E HOMOLOGOUS PROTEIN, ISOFORM B"/>
    <property type="match status" value="1"/>
</dbReference>
<evidence type="ECO:0000259" key="3">
    <source>
        <dbReference type="SMART" id="SM00360"/>
    </source>
</evidence>
<dbReference type="GO" id="GO:0016281">
    <property type="term" value="C:eukaryotic translation initiation factor 4F complex"/>
    <property type="evidence" value="ECO:0007669"/>
    <property type="project" value="TreeGrafter"/>
</dbReference>
<evidence type="ECO:0000313" key="4">
    <source>
        <dbReference type="Proteomes" id="UP000887574"/>
    </source>
</evidence>
<dbReference type="InterPro" id="IPR000504">
    <property type="entry name" value="RRM_dom"/>
</dbReference>
<dbReference type="Proteomes" id="UP000887574">
    <property type="component" value="Unplaced"/>
</dbReference>
<evidence type="ECO:0000256" key="2">
    <source>
        <dbReference type="SAM" id="MobiDB-lite"/>
    </source>
</evidence>
<dbReference type="SUPFAM" id="SSF55418">
    <property type="entry name" value="eIF4e-like"/>
    <property type="match status" value="1"/>
</dbReference>
<dbReference type="GO" id="GO:0003743">
    <property type="term" value="F:translation initiation factor activity"/>
    <property type="evidence" value="ECO:0007669"/>
    <property type="project" value="UniProtKB-KW"/>
</dbReference>
<keyword evidence="1" id="KW-0396">Initiation factor</keyword>
<reference evidence="5" key="1">
    <citation type="submission" date="2022-11" db="UniProtKB">
        <authorList>
            <consortium name="WormBaseParasite"/>
        </authorList>
    </citation>
    <scope>IDENTIFICATION</scope>
</reference>
<dbReference type="SMART" id="SM00360">
    <property type="entry name" value="RRM"/>
    <property type="match status" value="1"/>
</dbReference>
<protein>
    <submittedName>
        <fullName evidence="5">RRM domain-containing protein</fullName>
    </submittedName>
</protein>
<dbReference type="GO" id="GO:0000340">
    <property type="term" value="F:RNA 7-methylguanosine cap binding"/>
    <property type="evidence" value="ECO:0007669"/>
    <property type="project" value="TreeGrafter"/>
</dbReference>
<keyword evidence="4" id="KW-1185">Reference proteome</keyword>
<feature type="region of interest" description="Disordered" evidence="2">
    <location>
        <begin position="1"/>
        <end position="22"/>
    </location>
</feature>
<evidence type="ECO:0000256" key="1">
    <source>
        <dbReference type="RuleBase" id="RU004374"/>
    </source>
</evidence>
<proteinExistence type="inferred from homology"/>
<dbReference type="Pfam" id="PF01652">
    <property type="entry name" value="IF4E"/>
    <property type="match status" value="1"/>
</dbReference>
<dbReference type="InterPro" id="IPR023398">
    <property type="entry name" value="TIF_eIF4e-like"/>
</dbReference>
<evidence type="ECO:0000313" key="5">
    <source>
        <dbReference type="WBParaSite" id="jg15246"/>
    </source>
</evidence>
<accession>A0A915D2K2</accession>
<keyword evidence="1" id="KW-0694">RNA-binding</keyword>
<dbReference type="WBParaSite" id="jg15246">
    <property type="protein sequence ID" value="jg15246"/>
    <property type="gene ID" value="jg15246"/>
</dbReference>
<dbReference type="AlphaFoldDB" id="A0A915D2K2"/>
<dbReference type="InterPro" id="IPR035979">
    <property type="entry name" value="RBD_domain_sf"/>
</dbReference>
<dbReference type="Gene3D" id="3.30.70.330">
    <property type="match status" value="1"/>
</dbReference>
<comment type="similarity">
    <text evidence="1">Belongs to the eukaryotic initiation factor 4E family.</text>
</comment>
<dbReference type="PANTHER" id="PTHR11960">
    <property type="entry name" value="EUKARYOTIC TRANSLATION INITIATION FACTOR 4E RELATED"/>
    <property type="match status" value="1"/>
</dbReference>
<dbReference type="SUPFAM" id="SSF54928">
    <property type="entry name" value="RNA-binding domain, RBD"/>
    <property type="match status" value="1"/>
</dbReference>
<keyword evidence="1" id="KW-0648">Protein biosynthesis</keyword>
<organism evidence="4 5">
    <name type="scientific">Ditylenchus dipsaci</name>
    <dbReference type="NCBI Taxonomy" id="166011"/>
    <lineage>
        <taxon>Eukaryota</taxon>
        <taxon>Metazoa</taxon>
        <taxon>Ecdysozoa</taxon>
        <taxon>Nematoda</taxon>
        <taxon>Chromadorea</taxon>
        <taxon>Rhabditida</taxon>
        <taxon>Tylenchina</taxon>
        <taxon>Tylenchomorpha</taxon>
        <taxon>Sphaerularioidea</taxon>
        <taxon>Anguinidae</taxon>
        <taxon>Anguininae</taxon>
        <taxon>Ditylenchus</taxon>
    </lineage>
</organism>
<dbReference type="InterPro" id="IPR001040">
    <property type="entry name" value="TIF_eIF_4E"/>
</dbReference>